<keyword evidence="1" id="KW-0732">Signal</keyword>
<evidence type="ECO:0000313" key="2">
    <source>
        <dbReference type="EMBL" id="MBB3063527.1"/>
    </source>
</evidence>
<dbReference type="AlphaFoldDB" id="A0A7W4WG04"/>
<proteinExistence type="predicted"/>
<comment type="caution">
    <text evidence="2">The sequence shown here is derived from an EMBL/GenBank/DDBJ whole genome shotgun (WGS) entry which is preliminary data.</text>
</comment>
<reference evidence="2 3" key="1">
    <citation type="submission" date="2020-08" db="EMBL/GenBank/DDBJ databases">
        <title>Genomic Encyclopedia of Type Strains, Phase III (KMG-III): the genomes of soil and plant-associated and newly described type strains.</title>
        <authorList>
            <person name="Whitman W."/>
        </authorList>
    </citation>
    <scope>NUCLEOTIDE SEQUENCE [LARGE SCALE GENOMIC DNA]</scope>
    <source>
        <strain evidence="2 3">CECT 8799</strain>
    </source>
</reference>
<protein>
    <recommendedName>
        <fullName evidence="4">Lipoprotein</fullName>
    </recommendedName>
</protein>
<dbReference type="Proteomes" id="UP000535937">
    <property type="component" value="Unassembled WGS sequence"/>
</dbReference>
<organism evidence="2 3">
    <name type="scientific">Microbulbifer rhizosphaerae</name>
    <dbReference type="NCBI Taxonomy" id="1562603"/>
    <lineage>
        <taxon>Bacteria</taxon>
        <taxon>Pseudomonadati</taxon>
        <taxon>Pseudomonadota</taxon>
        <taxon>Gammaproteobacteria</taxon>
        <taxon>Cellvibrionales</taxon>
        <taxon>Microbulbiferaceae</taxon>
        <taxon>Microbulbifer</taxon>
    </lineage>
</organism>
<keyword evidence="3" id="KW-1185">Reference proteome</keyword>
<dbReference type="PROSITE" id="PS51257">
    <property type="entry name" value="PROKAR_LIPOPROTEIN"/>
    <property type="match status" value="1"/>
</dbReference>
<sequence>MPLRTISFAFVASLLLAGCGVSDTRDQVVYPHSKPIPRAASHAEQRSSCPGNAEELAPGSICPPSAQCFEIYGGRRCIIYER</sequence>
<evidence type="ECO:0000313" key="3">
    <source>
        <dbReference type="Proteomes" id="UP000535937"/>
    </source>
</evidence>
<feature type="chain" id="PRO_5030718366" description="Lipoprotein" evidence="1">
    <location>
        <begin position="18"/>
        <end position="82"/>
    </location>
</feature>
<dbReference type="RefSeq" id="WP_183463782.1">
    <property type="nucleotide sequence ID" value="NZ_JACHWZ010000034.1"/>
</dbReference>
<name>A0A7W4WG04_9GAMM</name>
<evidence type="ECO:0000256" key="1">
    <source>
        <dbReference type="SAM" id="SignalP"/>
    </source>
</evidence>
<evidence type="ECO:0008006" key="4">
    <source>
        <dbReference type="Google" id="ProtNLM"/>
    </source>
</evidence>
<gene>
    <name evidence="2" type="ORF">FHS09_004386</name>
</gene>
<accession>A0A7W4WG04</accession>
<dbReference type="EMBL" id="JACHWZ010000034">
    <property type="protein sequence ID" value="MBB3063527.1"/>
    <property type="molecule type" value="Genomic_DNA"/>
</dbReference>
<feature type="signal peptide" evidence="1">
    <location>
        <begin position="1"/>
        <end position="17"/>
    </location>
</feature>